<dbReference type="InterPro" id="IPR001878">
    <property type="entry name" value="Znf_CCHC"/>
</dbReference>
<dbReference type="EMBL" id="NCKU01011719">
    <property type="protein sequence ID" value="RWS00338.1"/>
    <property type="molecule type" value="Genomic_DNA"/>
</dbReference>
<keyword evidence="1" id="KW-0863">Zinc-finger</keyword>
<dbReference type="AlphaFoldDB" id="A0A3S3ND41"/>
<evidence type="ECO:0000313" key="4">
    <source>
        <dbReference type="Proteomes" id="UP000285301"/>
    </source>
</evidence>
<dbReference type="GO" id="GO:0008270">
    <property type="term" value="F:zinc ion binding"/>
    <property type="evidence" value="ECO:0007669"/>
    <property type="project" value="UniProtKB-KW"/>
</dbReference>
<sequence length="411" mass="47181">MFKAIPAGFESDEEYEDLYLPGPSKKKKNKNIGKPTVDNCTEIIVPIRFLKHVVGERYSKLQQVQHQTNTKIEFFGGNFGYRYGTIVGSEQNRELAITKLKSGSPHFVEITILPKEHCVFCYSSEHKTVECKKCLNCGAFGHFADKCCKKPENKPTKQSLRRFVEQNLDVDGDKYLENLKKKKSHLMEEAAIKNSYFNYKKQGVAFDLSYGFGLDVEKGECKDKLSAREVVISGRYSFCPTYATAYHCFIKRPEKWTRACGQWNMVDLARAHDPEAITIEEARNDVLHCLRNCTVFVCDGDGDFESLGITPADIQQFNITVVDVAKFSANGKSHQNFNTNKLPLRDLVYFYRGTRFHEYDKKNHPFKYRHSCEVDARNTAKLGALLYLDMHPISSYEEILIKIKTERGLFD</sequence>
<name>A0A3S3ND41_9ACAR</name>
<organism evidence="3 4">
    <name type="scientific">Dinothrombium tinctorium</name>
    <dbReference type="NCBI Taxonomy" id="1965070"/>
    <lineage>
        <taxon>Eukaryota</taxon>
        <taxon>Metazoa</taxon>
        <taxon>Ecdysozoa</taxon>
        <taxon>Arthropoda</taxon>
        <taxon>Chelicerata</taxon>
        <taxon>Arachnida</taxon>
        <taxon>Acari</taxon>
        <taxon>Acariformes</taxon>
        <taxon>Trombidiformes</taxon>
        <taxon>Prostigmata</taxon>
        <taxon>Anystina</taxon>
        <taxon>Parasitengona</taxon>
        <taxon>Trombidioidea</taxon>
        <taxon>Trombidiidae</taxon>
        <taxon>Dinothrombium</taxon>
    </lineage>
</organism>
<reference evidence="3 4" key="1">
    <citation type="journal article" date="2018" name="Gigascience">
        <title>Genomes of trombidid mites reveal novel predicted allergens and laterally-transferred genes associated with secondary metabolism.</title>
        <authorList>
            <person name="Dong X."/>
            <person name="Chaisiri K."/>
            <person name="Xia D."/>
            <person name="Armstrong S.D."/>
            <person name="Fang Y."/>
            <person name="Donnelly M.J."/>
            <person name="Kadowaki T."/>
            <person name="McGarry J.W."/>
            <person name="Darby A.C."/>
            <person name="Makepeace B.L."/>
        </authorList>
    </citation>
    <scope>NUCLEOTIDE SEQUENCE [LARGE SCALE GENOMIC DNA]</scope>
    <source>
        <strain evidence="3">UoL-WK</strain>
    </source>
</reference>
<accession>A0A3S3ND41</accession>
<dbReference type="SUPFAM" id="SSF54791">
    <property type="entry name" value="Eukaryotic type KH-domain (KH-domain type I)"/>
    <property type="match status" value="1"/>
</dbReference>
<gene>
    <name evidence="3" type="ORF">B4U79_18683</name>
</gene>
<comment type="caution">
    <text evidence="3">The sequence shown here is derived from an EMBL/GenBank/DDBJ whole genome shotgun (WGS) entry which is preliminary data.</text>
</comment>
<evidence type="ECO:0000259" key="2">
    <source>
        <dbReference type="PROSITE" id="PS50158"/>
    </source>
</evidence>
<proteinExistence type="predicted"/>
<evidence type="ECO:0000313" key="3">
    <source>
        <dbReference type="EMBL" id="RWS00338.1"/>
    </source>
</evidence>
<evidence type="ECO:0000256" key="1">
    <source>
        <dbReference type="PROSITE-ProRule" id="PRU00047"/>
    </source>
</evidence>
<keyword evidence="1" id="KW-0862">Zinc</keyword>
<dbReference type="InterPro" id="IPR036612">
    <property type="entry name" value="KH_dom_type_1_sf"/>
</dbReference>
<keyword evidence="4" id="KW-1185">Reference proteome</keyword>
<feature type="domain" description="CCHC-type" evidence="2">
    <location>
        <begin position="133"/>
        <end position="147"/>
    </location>
</feature>
<dbReference type="GO" id="GO:0003723">
    <property type="term" value="F:RNA binding"/>
    <property type="evidence" value="ECO:0007669"/>
    <property type="project" value="InterPro"/>
</dbReference>
<dbReference type="Proteomes" id="UP000285301">
    <property type="component" value="Unassembled WGS sequence"/>
</dbReference>
<protein>
    <recommendedName>
        <fullName evidence="2">CCHC-type domain-containing protein</fullName>
    </recommendedName>
</protein>
<dbReference type="PROSITE" id="PS50158">
    <property type="entry name" value="ZF_CCHC"/>
    <property type="match status" value="1"/>
</dbReference>
<keyword evidence="1" id="KW-0479">Metal-binding</keyword>
<dbReference type="CDD" id="cd00105">
    <property type="entry name" value="KH-I"/>
    <property type="match status" value="1"/>
</dbReference>